<reference evidence="7" key="1">
    <citation type="submission" date="2022-12" db="EMBL/GenBank/DDBJ databases">
        <title>Jiella pelagia sp. nov., isolated from phosphonate enriched culture of Northwest Pacific surface seawater.</title>
        <authorList>
            <person name="Shin D.Y."/>
            <person name="Hwang C.Y."/>
        </authorList>
    </citation>
    <scope>NUCLEOTIDE SEQUENCE</scope>
    <source>
        <strain evidence="7">HL-NP1</strain>
    </source>
</reference>
<gene>
    <name evidence="7" type="ORF">OH818_24065</name>
</gene>
<dbReference type="InterPro" id="IPR003439">
    <property type="entry name" value="ABC_transporter-like_ATP-bd"/>
</dbReference>
<dbReference type="EMBL" id="CP114029">
    <property type="protein sequence ID" value="WAP68372.1"/>
    <property type="molecule type" value="Genomic_DNA"/>
</dbReference>
<dbReference type="PROSITE" id="PS50893">
    <property type="entry name" value="ABC_TRANSPORTER_2"/>
    <property type="match status" value="1"/>
</dbReference>
<dbReference type="RefSeq" id="WP_268880848.1">
    <property type="nucleotide sequence ID" value="NZ_CP114029.1"/>
</dbReference>
<keyword evidence="2" id="KW-0813">Transport</keyword>
<evidence type="ECO:0000256" key="2">
    <source>
        <dbReference type="ARBA" id="ARBA00022448"/>
    </source>
</evidence>
<dbReference type="Proteomes" id="UP001164020">
    <property type="component" value="Chromosome"/>
</dbReference>
<dbReference type="PROSITE" id="PS00211">
    <property type="entry name" value="ABC_TRANSPORTER_1"/>
    <property type="match status" value="1"/>
</dbReference>
<accession>A0ABY7BY78</accession>
<dbReference type="SMART" id="SM00382">
    <property type="entry name" value="AAA"/>
    <property type="match status" value="1"/>
</dbReference>
<dbReference type="InterPro" id="IPR003593">
    <property type="entry name" value="AAA+_ATPase"/>
</dbReference>
<feature type="domain" description="ABC transporter" evidence="6">
    <location>
        <begin position="3"/>
        <end position="234"/>
    </location>
</feature>
<dbReference type="InterPro" id="IPR027417">
    <property type="entry name" value="P-loop_NTPase"/>
</dbReference>
<proteinExistence type="inferred from homology"/>
<dbReference type="PANTHER" id="PTHR43820:SF6">
    <property type="entry name" value="ABC TRANSPORTER ATP-BINDING PROTEIN"/>
    <property type="match status" value="1"/>
</dbReference>
<dbReference type="GO" id="GO:0005524">
    <property type="term" value="F:ATP binding"/>
    <property type="evidence" value="ECO:0007669"/>
    <property type="project" value="UniProtKB-KW"/>
</dbReference>
<evidence type="ECO:0000259" key="6">
    <source>
        <dbReference type="PROSITE" id="PS50893"/>
    </source>
</evidence>
<keyword evidence="3" id="KW-0547">Nucleotide-binding</keyword>
<protein>
    <submittedName>
        <fullName evidence="7">ABC transporter ATP-binding protein</fullName>
    </submittedName>
</protein>
<comment type="similarity">
    <text evidence="1">Belongs to the ABC transporter superfamily.</text>
</comment>
<evidence type="ECO:0000313" key="8">
    <source>
        <dbReference type="Proteomes" id="UP001164020"/>
    </source>
</evidence>
<dbReference type="InterPro" id="IPR052156">
    <property type="entry name" value="BCAA_Transport_ATP-bd_LivF"/>
</dbReference>
<keyword evidence="8" id="KW-1185">Reference proteome</keyword>
<organism evidence="7 8">
    <name type="scientific">Jiella pelagia</name>
    <dbReference type="NCBI Taxonomy" id="2986949"/>
    <lineage>
        <taxon>Bacteria</taxon>
        <taxon>Pseudomonadati</taxon>
        <taxon>Pseudomonadota</taxon>
        <taxon>Alphaproteobacteria</taxon>
        <taxon>Hyphomicrobiales</taxon>
        <taxon>Aurantimonadaceae</taxon>
        <taxon>Jiella</taxon>
    </lineage>
</organism>
<evidence type="ECO:0000256" key="1">
    <source>
        <dbReference type="ARBA" id="ARBA00005417"/>
    </source>
</evidence>
<evidence type="ECO:0000256" key="3">
    <source>
        <dbReference type="ARBA" id="ARBA00022741"/>
    </source>
</evidence>
<keyword evidence="4 7" id="KW-0067">ATP-binding</keyword>
<dbReference type="PANTHER" id="PTHR43820">
    <property type="entry name" value="HIGH-AFFINITY BRANCHED-CHAIN AMINO ACID TRANSPORT ATP-BINDING PROTEIN LIVF"/>
    <property type="match status" value="1"/>
</dbReference>
<dbReference type="Pfam" id="PF00005">
    <property type="entry name" value="ABC_tran"/>
    <property type="match status" value="1"/>
</dbReference>
<evidence type="ECO:0000313" key="7">
    <source>
        <dbReference type="EMBL" id="WAP68372.1"/>
    </source>
</evidence>
<keyword evidence="5" id="KW-0029">Amino-acid transport</keyword>
<sequence length="248" mass="26173">MLLEAKDLSVVYGRTRAVDGVDISVGEGEIVTVLGANGAGKTSLLRALQGAVKPSRGRIVLAGRDVTNGSSAARVAGGMVLVPEGRQIFVSMSVHENLLMGAYLRRDGGIETDIAAIYERFPNLARRRDMKASVLSGGEQQMLAIGRALVARPRLIMLDEPSLGLSPLFVEQLFSLLKDLNRDGIAILLVEQNTSMALELATRGYVFELGDVVLQGPAEELLGNQALVAAYLGGGEAAPTEIPPHAGS</sequence>
<name>A0ABY7BY78_9HYPH</name>
<evidence type="ECO:0000256" key="5">
    <source>
        <dbReference type="ARBA" id="ARBA00022970"/>
    </source>
</evidence>
<evidence type="ECO:0000256" key="4">
    <source>
        <dbReference type="ARBA" id="ARBA00022840"/>
    </source>
</evidence>
<dbReference type="SUPFAM" id="SSF52540">
    <property type="entry name" value="P-loop containing nucleoside triphosphate hydrolases"/>
    <property type="match status" value="1"/>
</dbReference>
<dbReference type="CDD" id="cd03224">
    <property type="entry name" value="ABC_TM1139_LivF_branched"/>
    <property type="match status" value="1"/>
</dbReference>
<dbReference type="Gene3D" id="3.40.50.300">
    <property type="entry name" value="P-loop containing nucleotide triphosphate hydrolases"/>
    <property type="match status" value="1"/>
</dbReference>
<dbReference type="InterPro" id="IPR017871">
    <property type="entry name" value="ABC_transporter-like_CS"/>
</dbReference>